<sequence length="468" mass="49563">AAAQVPEGAGLQDADASLPYLVLRDDVPAVQSKAVVPMYALSAGGSAKAWITPAGEGGIRFTERYGRTYRGSFELSVFNKKLAVVNELPFEQYLYSVVGGEMPASWPANALKAQAVAARSYALNKGFGFQIAHVVDTVLSQTYGGIGFEKPTTIAAVDATRGEVLMYKGRVVEGVFSSNAGGMTADPSEIWGSSVAYLGSVPSPDDVSEKGLYKWYRLALPDSRTGYVREDLLVPTGTKTAAGSDIMKIKGDGVAVRAIPLIQSGVEPVARLNDGVRVVVLEQTVQSNEMTWVRGPFGSEALIASMKGKTLQTISGAIRTLEIDTRGPSGRATGLLVNGAKAGVKTPDTLRSALGGLPSTRFEIDETGRLSVLNGSGAVREKPGDSQPLYALGANGSVQELKNPGLYILNGSGELRAATKEPAFRFTGTGFGHGVGLSQWGARGLADKGYDYQMILKYYYKNVTIEKE</sequence>
<dbReference type="EMBL" id="JFHU01000234">
    <property type="protein sequence ID" value="EXX85263.1"/>
    <property type="molecule type" value="Genomic_DNA"/>
</dbReference>
<comment type="caution">
    <text evidence="2">The sequence shown here is derived from an EMBL/GenBank/DDBJ whole genome shotgun (WGS) entry which is preliminary data.</text>
</comment>
<accession>A0A9W5W641</accession>
<evidence type="ECO:0000313" key="3">
    <source>
        <dbReference type="Proteomes" id="UP000053750"/>
    </source>
</evidence>
<dbReference type="PANTHER" id="PTHR30032">
    <property type="entry name" value="N-ACETYLMURAMOYL-L-ALANINE AMIDASE-RELATED"/>
    <property type="match status" value="1"/>
</dbReference>
<name>A0A9W5W641_9BACL</name>
<keyword evidence="3" id="KW-1185">Reference proteome</keyword>
<evidence type="ECO:0000313" key="2">
    <source>
        <dbReference type="EMBL" id="EXX85263.1"/>
    </source>
</evidence>
<protein>
    <submittedName>
        <fullName evidence="2">Sporulation protein</fullName>
    </submittedName>
</protein>
<dbReference type="InterPro" id="IPR013693">
    <property type="entry name" value="SpoIID/LytB_N"/>
</dbReference>
<dbReference type="Pfam" id="PF08486">
    <property type="entry name" value="SpoIID"/>
    <property type="match status" value="1"/>
</dbReference>
<dbReference type="RefSeq" id="WP_036716590.1">
    <property type="nucleotide sequence ID" value="NZ_KK082300.1"/>
</dbReference>
<feature type="non-terminal residue" evidence="2">
    <location>
        <position position="1"/>
    </location>
</feature>
<gene>
    <name evidence="2" type="ORF">BG53_09060</name>
</gene>
<dbReference type="AlphaFoldDB" id="A0A9W5W641"/>
<dbReference type="GO" id="GO:0030435">
    <property type="term" value="P:sporulation resulting in formation of a cellular spore"/>
    <property type="evidence" value="ECO:0007669"/>
    <property type="project" value="InterPro"/>
</dbReference>
<dbReference type="InterPro" id="IPR013486">
    <property type="entry name" value="SpoIID/LytB"/>
</dbReference>
<dbReference type="NCBIfam" id="TIGR02669">
    <property type="entry name" value="SpoIID_LytB"/>
    <property type="match status" value="1"/>
</dbReference>
<dbReference type="Proteomes" id="UP000053750">
    <property type="component" value="Unassembled WGS sequence"/>
</dbReference>
<dbReference type="InterPro" id="IPR051922">
    <property type="entry name" value="Bact_Sporulation_Assoc"/>
</dbReference>
<dbReference type="GO" id="GO:0030288">
    <property type="term" value="C:outer membrane-bounded periplasmic space"/>
    <property type="evidence" value="ECO:0007669"/>
    <property type="project" value="TreeGrafter"/>
</dbReference>
<feature type="domain" description="Sporulation stage II protein D amidase enhancer LytB N-terminal" evidence="1">
    <location>
        <begin position="79"/>
        <end position="167"/>
    </location>
</feature>
<dbReference type="OrthoDB" id="9794671at2"/>
<organism evidence="2 3">
    <name type="scientific">Paenibacillus darwinianus</name>
    <dbReference type="NCBI Taxonomy" id="1380763"/>
    <lineage>
        <taxon>Bacteria</taxon>
        <taxon>Bacillati</taxon>
        <taxon>Bacillota</taxon>
        <taxon>Bacilli</taxon>
        <taxon>Bacillales</taxon>
        <taxon>Paenibacillaceae</taxon>
        <taxon>Paenibacillus</taxon>
    </lineage>
</organism>
<reference evidence="2 3" key="1">
    <citation type="submission" date="2014-02" db="EMBL/GenBank/DDBJ databases">
        <title>Genome sequence of Paenibacillus darwinianus reveals adaptive mechanisms for survival in Antarctic soils.</title>
        <authorList>
            <person name="Dsouza M."/>
            <person name="Taylor M.W."/>
            <person name="Turner S.J."/>
            <person name="Aislabie J."/>
        </authorList>
    </citation>
    <scope>NUCLEOTIDE SEQUENCE [LARGE SCALE GENOMIC DNA]</scope>
    <source>
        <strain evidence="2 3">CE1</strain>
    </source>
</reference>
<dbReference type="PANTHER" id="PTHR30032:SF4">
    <property type="entry name" value="AMIDASE ENHANCER"/>
    <property type="match status" value="1"/>
</dbReference>
<proteinExistence type="predicted"/>
<evidence type="ECO:0000259" key="1">
    <source>
        <dbReference type="Pfam" id="PF08486"/>
    </source>
</evidence>